<protein>
    <submittedName>
        <fullName evidence="2">Uncharacterized protein</fullName>
    </submittedName>
</protein>
<gene>
    <name evidence="2" type="ORF">HK097_007687</name>
</gene>
<feature type="region of interest" description="Disordered" evidence="1">
    <location>
        <begin position="1"/>
        <end position="59"/>
    </location>
</feature>
<evidence type="ECO:0000256" key="1">
    <source>
        <dbReference type="SAM" id="MobiDB-lite"/>
    </source>
</evidence>
<dbReference type="Proteomes" id="UP001212841">
    <property type="component" value="Unassembled WGS sequence"/>
</dbReference>
<feature type="compositionally biased region" description="Gly residues" evidence="1">
    <location>
        <begin position="1"/>
        <end position="13"/>
    </location>
</feature>
<dbReference type="AlphaFoldDB" id="A0AAD5X5S0"/>
<organism evidence="2 3">
    <name type="scientific">Rhizophlyctis rosea</name>
    <dbReference type="NCBI Taxonomy" id="64517"/>
    <lineage>
        <taxon>Eukaryota</taxon>
        <taxon>Fungi</taxon>
        <taxon>Fungi incertae sedis</taxon>
        <taxon>Chytridiomycota</taxon>
        <taxon>Chytridiomycota incertae sedis</taxon>
        <taxon>Chytridiomycetes</taxon>
        <taxon>Rhizophlyctidales</taxon>
        <taxon>Rhizophlyctidaceae</taxon>
        <taxon>Rhizophlyctis</taxon>
    </lineage>
</organism>
<keyword evidence="3" id="KW-1185">Reference proteome</keyword>
<evidence type="ECO:0000313" key="3">
    <source>
        <dbReference type="Proteomes" id="UP001212841"/>
    </source>
</evidence>
<dbReference type="EMBL" id="JADGJD010000408">
    <property type="protein sequence ID" value="KAJ3051329.1"/>
    <property type="molecule type" value="Genomic_DNA"/>
</dbReference>
<feature type="compositionally biased region" description="Basic and acidic residues" evidence="1">
    <location>
        <begin position="16"/>
        <end position="33"/>
    </location>
</feature>
<evidence type="ECO:0000313" key="2">
    <source>
        <dbReference type="EMBL" id="KAJ3051329.1"/>
    </source>
</evidence>
<accession>A0AAD5X5S0</accession>
<reference evidence="2" key="1">
    <citation type="submission" date="2020-05" db="EMBL/GenBank/DDBJ databases">
        <title>Phylogenomic resolution of chytrid fungi.</title>
        <authorList>
            <person name="Stajich J.E."/>
            <person name="Amses K."/>
            <person name="Simmons R."/>
            <person name="Seto K."/>
            <person name="Myers J."/>
            <person name="Bonds A."/>
            <person name="Quandt C.A."/>
            <person name="Barry K."/>
            <person name="Liu P."/>
            <person name="Grigoriev I."/>
            <person name="Longcore J.E."/>
            <person name="James T.Y."/>
        </authorList>
    </citation>
    <scope>NUCLEOTIDE SEQUENCE</scope>
    <source>
        <strain evidence="2">JEL0318</strain>
    </source>
</reference>
<proteinExistence type="predicted"/>
<name>A0AAD5X5S0_9FUNG</name>
<sequence>MGDKGGGVTGGSGTVADDRKVEGRAPEVGREQARGSQADGRVPVMENEPPLRFKKRPSGTAAVSAPAEVPAIRKASEAIDDGLVNLTIIFKTLKMDDQTHVDALLTNPKLKHAMSPSALKSALESVWRDMDTPDVFIVQPVPDVQIVREFPMGHRLEVAEGLPAKEREVVLFLWVWGVVEHETKILNEVLSWIHERVVGCVSREGLRRLFCRMVRAYATLCRFANDVQRPRVFCYDLLRELTDREEARMLVGEVVKCWDAVLGKDGNTDEVYRAIRNVLEPDTSSEQTLRKYLAERVQALTDGAIDGDNDAKKFSALKAIELVALYLPWDECYEHLQVIWPLVVDNTNSVATQVVGGMGRQPLLSTAVRENIDWFREQLEEVLNVILVGDDEETKKAQESVVRVLLDLSGGDEKAVAGVGKWVKEVGRERVKGLGEGLRKDLALLGVA</sequence>
<comment type="caution">
    <text evidence="2">The sequence shown here is derived from an EMBL/GenBank/DDBJ whole genome shotgun (WGS) entry which is preliminary data.</text>
</comment>